<evidence type="ECO:0000256" key="3">
    <source>
        <dbReference type="ARBA" id="ARBA00022729"/>
    </source>
</evidence>
<dbReference type="Pfam" id="PF02753">
    <property type="entry name" value="PapD_C"/>
    <property type="match status" value="1"/>
</dbReference>
<dbReference type="Gene3D" id="2.60.40.10">
    <property type="entry name" value="Immunoglobulins"/>
    <property type="match status" value="2"/>
</dbReference>
<dbReference type="RefSeq" id="WP_306939801.1">
    <property type="nucleotide sequence ID" value="NZ_CP132976.1"/>
</dbReference>
<gene>
    <name evidence="9" type="ORF">RAS12_20915</name>
</gene>
<evidence type="ECO:0000256" key="1">
    <source>
        <dbReference type="ARBA" id="ARBA00004418"/>
    </source>
</evidence>
<evidence type="ECO:0000256" key="4">
    <source>
        <dbReference type="ARBA" id="ARBA00022764"/>
    </source>
</evidence>
<dbReference type="InterPro" id="IPR036316">
    <property type="entry name" value="Pili_assmbl_chap_C_dom_sf"/>
</dbReference>
<evidence type="ECO:0000259" key="8">
    <source>
        <dbReference type="Pfam" id="PF02753"/>
    </source>
</evidence>
<dbReference type="InterPro" id="IPR016147">
    <property type="entry name" value="Pili_assmbl_chaperone_N"/>
</dbReference>
<dbReference type="Pfam" id="PF00345">
    <property type="entry name" value="PapD_N"/>
    <property type="match status" value="1"/>
</dbReference>
<evidence type="ECO:0000313" key="10">
    <source>
        <dbReference type="Proteomes" id="UP001234798"/>
    </source>
</evidence>
<dbReference type="PANTHER" id="PTHR30251">
    <property type="entry name" value="PILUS ASSEMBLY CHAPERONE"/>
    <property type="match status" value="1"/>
</dbReference>
<organism evidence="9 10">
    <name type="scientific">Achromobacter seleniivolatilans</name>
    <dbReference type="NCBI Taxonomy" id="3047478"/>
    <lineage>
        <taxon>Bacteria</taxon>
        <taxon>Pseudomonadati</taxon>
        <taxon>Pseudomonadota</taxon>
        <taxon>Betaproteobacteria</taxon>
        <taxon>Burkholderiales</taxon>
        <taxon>Alcaligenaceae</taxon>
        <taxon>Achromobacter</taxon>
    </lineage>
</organism>
<dbReference type="InterPro" id="IPR008962">
    <property type="entry name" value="PapD-like_sf"/>
</dbReference>
<evidence type="ECO:0000313" key="9">
    <source>
        <dbReference type="EMBL" id="WMD19070.1"/>
    </source>
</evidence>
<feature type="domain" description="Pili assembly chaperone C-terminal" evidence="8">
    <location>
        <begin position="167"/>
        <end position="230"/>
    </location>
</feature>
<dbReference type="SUPFAM" id="SSF49584">
    <property type="entry name" value="Periplasmic chaperone C-domain"/>
    <property type="match status" value="1"/>
</dbReference>
<dbReference type="InterPro" id="IPR050643">
    <property type="entry name" value="Periplasmic_pilus_chap"/>
</dbReference>
<evidence type="ECO:0000256" key="5">
    <source>
        <dbReference type="ARBA" id="ARBA00023186"/>
    </source>
</evidence>
<evidence type="ECO:0000256" key="2">
    <source>
        <dbReference type="ARBA" id="ARBA00007399"/>
    </source>
</evidence>
<sequence length="238" mass="25706">MSSILAAGVMAWAADISASQAALVLMGTRVVYPSNAKDVTIRAVNNGAIPMLAQVWVDDGRVSVLPSEMAVPFIVSPAIARIDPSSSIVIRLMYNKTHLPDDRESLFYLNVLESAPSSNATAAAGFSFRTRIKLFFRPAGLPSEVEDAPEPLTWRTTGRAADTALEVKNPTPYHVSFASIKALINQKATLIGNGMVAPYSSEYFKLPKGVQLPGHARIQYTIITDYGAQITLERPLSN</sequence>
<keyword evidence="10" id="KW-1185">Reference proteome</keyword>
<feature type="domain" description="Pili assembly chaperone N-terminal" evidence="7">
    <location>
        <begin position="23"/>
        <end position="141"/>
    </location>
</feature>
<keyword evidence="3 6" id="KW-0732">Signal</keyword>
<dbReference type="PRINTS" id="PR00969">
    <property type="entry name" value="CHAPERONPILI"/>
</dbReference>
<comment type="similarity">
    <text evidence="2">Belongs to the periplasmic pilus chaperone family.</text>
</comment>
<comment type="subcellular location">
    <subcellularLocation>
        <location evidence="1">Periplasm</location>
    </subcellularLocation>
</comment>
<dbReference type="SUPFAM" id="SSF49354">
    <property type="entry name" value="PapD-like"/>
    <property type="match status" value="1"/>
</dbReference>
<proteinExistence type="inferred from homology"/>
<dbReference type="EMBL" id="CP132976">
    <property type="protein sequence ID" value="WMD19070.1"/>
    <property type="molecule type" value="Genomic_DNA"/>
</dbReference>
<accession>A0ABY9LWL3</accession>
<reference evidence="9 10" key="1">
    <citation type="submission" date="2023-08" db="EMBL/GenBank/DDBJ databases">
        <title>Achromobacter seleniivolatilans sp. nov., isolated from seleniferous soil.</title>
        <authorList>
            <person name="Zhang S."/>
            <person name="Li K."/>
            <person name="Peng J."/>
            <person name="Zhao Q."/>
            <person name="Wang H."/>
            <person name="Guo Y."/>
        </authorList>
    </citation>
    <scope>NUCLEOTIDE SEQUENCE [LARGE SCALE GENOMIC DNA]</scope>
    <source>
        <strain evidence="9 10">R39</strain>
    </source>
</reference>
<evidence type="ECO:0000259" key="7">
    <source>
        <dbReference type="Pfam" id="PF00345"/>
    </source>
</evidence>
<feature type="chain" id="PRO_5046487935" evidence="6">
    <location>
        <begin position="22"/>
        <end position="238"/>
    </location>
</feature>
<keyword evidence="5" id="KW-0143">Chaperone</keyword>
<dbReference type="InterPro" id="IPR013783">
    <property type="entry name" value="Ig-like_fold"/>
</dbReference>
<protein>
    <submittedName>
        <fullName evidence="9">Fimbria/pilus periplasmic chaperone</fullName>
    </submittedName>
</protein>
<name>A0ABY9LWL3_9BURK</name>
<keyword evidence="4" id="KW-0574">Periplasm</keyword>
<dbReference type="InterPro" id="IPR001829">
    <property type="entry name" value="Pili_assmbl_chaperone_bac"/>
</dbReference>
<dbReference type="InterPro" id="IPR016148">
    <property type="entry name" value="Pili_assmbl_chaperone_C"/>
</dbReference>
<feature type="signal peptide" evidence="6">
    <location>
        <begin position="1"/>
        <end position="21"/>
    </location>
</feature>
<dbReference type="Proteomes" id="UP001234798">
    <property type="component" value="Chromosome"/>
</dbReference>
<dbReference type="PANTHER" id="PTHR30251:SF2">
    <property type="entry name" value="FIMBRIAL CHAPERONE YADV-RELATED"/>
    <property type="match status" value="1"/>
</dbReference>
<evidence type="ECO:0000256" key="6">
    <source>
        <dbReference type="SAM" id="SignalP"/>
    </source>
</evidence>